<dbReference type="EC" id="2.3.1.51" evidence="5"/>
<dbReference type="PANTHER" id="PTHR10434">
    <property type="entry name" value="1-ACYL-SN-GLYCEROL-3-PHOSPHATE ACYLTRANSFERASE"/>
    <property type="match status" value="1"/>
</dbReference>
<evidence type="ECO:0000259" key="4">
    <source>
        <dbReference type="SMART" id="SM00563"/>
    </source>
</evidence>
<name>A0ABN8XHR0_9BACT</name>
<dbReference type="SMART" id="SM00563">
    <property type="entry name" value="PlsC"/>
    <property type="match status" value="1"/>
</dbReference>
<dbReference type="PANTHER" id="PTHR10434:SF11">
    <property type="entry name" value="1-ACYL-SN-GLYCEROL-3-PHOSPHATE ACYLTRANSFERASE"/>
    <property type="match status" value="1"/>
</dbReference>
<sequence length="240" mass="27606">MFDFFDFPMNQRARDGFFFFSGVICKRILTLSSKMHIQGLEKIPLSGGCLLVSNHISHFDPIILGMYSPRPIDYVADGKLFNDLVLSQILTNLNVIPVDRERMDPKAAKSIVSRLKAGRLVGLFPERGIRHGKNSILLGAKLSLSPAVLCQLSQCPILPTVIVGSDLLYQPKTWFYKPRIFVKFGELIYPGASEKRGELTKRIHEYLLMLFWQLVKEYNIDPFEWPCSAQQRWKEKPRRF</sequence>
<evidence type="ECO:0000313" key="5">
    <source>
        <dbReference type="EMBL" id="CAI9086242.1"/>
    </source>
</evidence>
<dbReference type="Pfam" id="PF01553">
    <property type="entry name" value="Acyltransferase"/>
    <property type="match status" value="1"/>
</dbReference>
<proteinExistence type="predicted"/>
<evidence type="ECO:0000256" key="3">
    <source>
        <dbReference type="ARBA" id="ARBA00023315"/>
    </source>
</evidence>
<keyword evidence="3 5" id="KW-0012">Acyltransferase</keyword>
<feature type="domain" description="Phospholipid/glycerol acyltransferase" evidence="4">
    <location>
        <begin position="49"/>
        <end position="165"/>
    </location>
</feature>
<dbReference type="SUPFAM" id="SSF69593">
    <property type="entry name" value="Glycerol-3-phosphate (1)-acyltransferase"/>
    <property type="match status" value="1"/>
</dbReference>
<dbReference type="EMBL" id="OX458932">
    <property type="protein sequence ID" value="CAI9086242.1"/>
    <property type="molecule type" value="Genomic_DNA"/>
</dbReference>
<dbReference type="RefSeq" id="WP_009059243.1">
    <property type="nucleotide sequence ID" value="NZ_JAHXRZ010000007.1"/>
</dbReference>
<evidence type="ECO:0000256" key="1">
    <source>
        <dbReference type="ARBA" id="ARBA00005189"/>
    </source>
</evidence>
<dbReference type="InterPro" id="IPR002123">
    <property type="entry name" value="Plipid/glycerol_acylTrfase"/>
</dbReference>
<reference evidence="5" key="1">
    <citation type="submission" date="2023-03" db="EMBL/GenBank/DDBJ databases">
        <authorList>
            <person name="Cremers G."/>
            <person name="Picone N."/>
        </authorList>
    </citation>
    <scope>NUCLEOTIDE SEQUENCE</scope>
    <source>
        <strain evidence="5">Sample_alias</strain>
    </source>
</reference>
<protein>
    <submittedName>
        <fullName evidence="5">1-acyl-sn-glycerol-3-phosphate acyltransferase</fullName>
        <ecNumber evidence="5">2.3.1.51</ecNumber>
    </submittedName>
</protein>
<organism evidence="5 6">
    <name type="scientific">Candidatus Methylacidiphilum fumarolicum</name>
    <dbReference type="NCBI Taxonomy" id="591154"/>
    <lineage>
        <taxon>Bacteria</taxon>
        <taxon>Pseudomonadati</taxon>
        <taxon>Verrucomicrobiota</taxon>
        <taxon>Methylacidiphilae</taxon>
        <taxon>Methylacidiphilales</taxon>
        <taxon>Methylacidiphilaceae</taxon>
        <taxon>Methylacidiphilum (ex Ratnadevi et al. 2023)</taxon>
    </lineage>
</organism>
<gene>
    <name evidence="5" type="ORF">MFUM_1920</name>
</gene>
<keyword evidence="6" id="KW-1185">Reference proteome</keyword>
<dbReference type="GO" id="GO:0003841">
    <property type="term" value="F:1-acylglycerol-3-phosphate O-acyltransferase activity"/>
    <property type="evidence" value="ECO:0007669"/>
    <property type="project" value="UniProtKB-EC"/>
</dbReference>
<evidence type="ECO:0000256" key="2">
    <source>
        <dbReference type="ARBA" id="ARBA00022679"/>
    </source>
</evidence>
<comment type="pathway">
    <text evidence="1">Lipid metabolism.</text>
</comment>
<evidence type="ECO:0000313" key="6">
    <source>
        <dbReference type="Proteomes" id="UP001161497"/>
    </source>
</evidence>
<dbReference type="Proteomes" id="UP001161497">
    <property type="component" value="Chromosome"/>
</dbReference>
<keyword evidence="2 5" id="KW-0808">Transferase</keyword>
<dbReference type="CDD" id="cd07989">
    <property type="entry name" value="LPLAT_AGPAT-like"/>
    <property type="match status" value="1"/>
</dbReference>
<accession>A0ABN8XHR0</accession>